<feature type="coiled-coil region" evidence="3">
    <location>
        <begin position="145"/>
        <end position="205"/>
    </location>
</feature>
<dbReference type="OrthoDB" id="4940293at2759"/>
<dbReference type="PhylomeDB" id="A0A061AKJ1"/>
<dbReference type="InterPro" id="IPR046347">
    <property type="entry name" value="bZIP_sf"/>
</dbReference>
<keyword evidence="3" id="KW-0175">Coiled coil</keyword>
<evidence type="ECO:0000256" key="1">
    <source>
        <dbReference type="ARBA" id="ARBA00004123"/>
    </source>
</evidence>
<dbReference type="PROSITE" id="PS00036">
    <property type="entry name" value="BZIP_BASIC"/>
    <property type="match status" value="1"/>
</dbReference>
<dbReference type="PANTHER" id="PTHR40621:SF8">
    <property type="entry name" value="AP-1-LIKE TRANSCRIPTION FACTOR YAP3"/>
    <property type="match status" value="1"/>
</dbReference>
<accession>A0A061AKJ1</accession>
<dbReference type="Gene3D" id="1.20.5.170">
    <property type="match status" value="1"/>
</dbReference>
<gene>
    <name evidence="6" type="ORF">CYFA0S_01e14290g</name>
</gene>
<dbReference type="InterPro" id="IPR050936">
    <property type="entry name" value="AP-1-like"/>
</dbReference>
<dbReference type="AlphaFoldDB" id="A0A061AKJ1"/>
<feature type="region of interest" description="Disordered" evidence="4">
    <location>
        <begin position="1"/>
        <end position="22"/>
    </location>
</feature>
<dbReference type="GO" id="GO:0090575">
    <property type="term" value="C:RNA polymerase II transcription regulator complex"/>
    <property type="evidence" value="ECO:0007669"/>
    <property type="project" value="TreeGrafter"/>
</dbReference>
<evidence type="ECO:0000313" key="6">
    <source>
        <dbReference type="EMBL" id="CDR37656.1"/>
    </source>
</evidence>
<feature type="domain" description="BZIP" evidence="5">
    <location>
        <begin position="146"/>
        <end position="198"/>
    </location>
</feature>
<reference evidence="6" key="1">
    <citation type="journal article" date="2014" name="Genome Announc.">
        <title>Genome sequence of the yeast Cyberlindnera fabianii (Hansenula fabianii).</title>
        <authorList>
            <person name="Freel K.C."/>
            <person name="Sarilar V."/>
            <person name="Neuveglise C."/>
            <person name="Devillers H."/>
            <person name="Friedrich A."/>
            <person name="Schacherer J."/>
        </authorList>
    </citation>
    <scope>NUCLEOTIDE SEQUENCE</scope>
    <source>
        <strain evidence="6">YJS4271</strain>
    </source>
</reference>
<sequence length="320" mass="36127">MNHTYTNGTAFQPEMANPQWSSHFYPADQHQQFDIPAPQELTSENLMLNAREECDLIESLNLPQGPFASGTPHPHAHPQHMNGASAAVKAEQDIEPVPQAYNSMGSSSEKSSPSTIFNSLPLTALDMQKLNQNIQHEDKTQGLSEEELTNKRKAQNRAAQRAFRERKEMKLKELEVKLKESESDKEALRLQLEQLKKQNIVVTTENKLLLQKNNATSGSPHIGASTTAVIPPDGEFSFPVHDKFENMLSQSTDQLHNEEIPYEHKRLTLPEVWEYLNNIEQTFDIEVVMKKLQGNEVCHKLGPAYHLELVDEIVAEESAS</sequence>
<name>A0A061AKJ1_CYBFA</name>
<evidence type="ECO:0000259" key="5">
    <source>
        <dbReference type="PROSITE" id="PS50217"/>
    </source>
</evidence>
<proteinExistence type="predicted"/>
<dbReference type="GO" id="GO:0001228">
    <property type="term" value="F:DNA-binding transcription activator activity, RNA polymerase II-specific"/>
    <property type="evidence" value="ECO:0007669"/>
    <property type="project" value="TreeGrafter"/>
</dbReference>
<dbReference type="InterPro" id="IPR004827">
    <property type="entry name" value="bZIP"/>
</dbReference>
<protein>
    <submittedName>
        <fullName evidence="6">CYFA0S01e14290g1_1</fullName>
    </submittedName>
</protein>
<dbReference type="Pfam" id="PF00170">
    <property type="entry name" value="bZIP_1"/>
    <property type="match status" value="1"/>
</dbReference>
<dbReference type="SUPFAM" id="SSF57959">
    <property type="entry name" value="Leucine zipper domain"/>
    <property type="match status" value="1"/>
</dbReference>
<comment type="subcellular location">
    <subcellularLocation>
        <location evidence="1">Nucleus</location>
    </subcellularLocation>
</comment>
<dbReference type="PANTHER" id="PTHR40621">
    <property type="entry name" value="TRANSCRIPTION FACTOR KAPC-RELATED"/>
    <property type="match status" value="1"/>
</dbReference>
<dbReference type="SMART" id="SM00338">
    <property type="entry name" value="BRLZ"/>
    <property type="match status" value="1"/>
</dbReference>
<evidence type="ECO:0000256" key="3">
    <source>
        <dbReference type="SAM" id="Coils"/>
    </source>
</evidence>
<organism evidence="6">
    <name type="scientific">Cyberlindnera fabianii</name>
    <name type="common">Yeast</name>
    <name type="synonym">Hansenula fabianii</name>
    <dbReference type="NCBI Taxonomy" id="36022"/>
    <lineage>
        <taxon>Eukaryota</taxon>
        <taxon>Fungi</taxon>
        <taxon>Dikarya</taxon>
        <taxon>Ascomycota</taxon>
        <taxon>Saccharomycotina</taxon>
        <taxon>Saccharomycetes</taxon>
        <taxon>Phaffomycetales</taxon>
        <taxon>Phaffomycetaceae</taxon>
        <taxon>Cyberlindnera</taxon>
    </lineage>
</organism>
<dbReference type="PROSITE" id="PS50217">
    <property type="entry name" value="BZIP"/>
    <property type="match status" value="1"/>
</dbReference>
<dbReference type="GO" id="GO:0000976">
    <property type="term" value="F:transcription cis-regulatory region binding"/>
    <property type="evidence" value="ECO:0007669"/>
    <property type="project" value="InterPro"/>
</dbReference>
<dbReference type="CDD" id="cd14688">
    <property type="entry name" value="bZIP_YAP"/>
    <property type="match status" value="1"/>
</dbReference>
<dbReference type="VEuPathDB" id="FungiDB:BON22_0219"/>
<evidence type="ECO:0000256" key="4">
    <source>
        <dbReference type="SAM" id="MobiDB-lite"/>
    </source>
</evidence>
<evidence type="ECO:0000256" key="2">
    <source>
        <dbReference type="ARBA" id="ARBA00023242"/>
    </source>
</evidence>
<dbReference type="EMBL" id="LK052886">
    <property type="protein sequence ID" value="CDR37656.1"/>
    <property type="molecule type" value="Genomic_DNA"/>
</dbReference>
<keyword evidence="2" id="KW-0539">Nucleus</keyword>
<feature type="compositionally biased region" description="Polar residues" evidence="4">
    <location>
        <begin position="1"/>
        <end position="10"/>
    </location>
</feature>